<dbReference type="RefSeq" id="WP_115687764.1">
    <property type="nucleotide sequence ID" value="NZ_CP031417.1"/>
</dbReference>
<dbReference type="OrthoDB" id="8473035at2"/>
<evidence type="ECO:0000313" key="2">
    <source>
        <dbReference type="Proteomes" id="UP000254889"/>
    </source>
</evidence>
<keyword evidence="2" id="KW-1185">Reference proteome</keyword>
<gene>
    <name evidence="1" type="ORF">DW352_01205</name>
</gene>
<organism evidence="1 2">
    <name type="scientific">Pseudolabrys taiwanensis</name>
    <dbReference type="NCBI Taxonomy" id="331696"/>
    <lineage>
        <taxon>Bacteria</taxon>
        <taxon>Pseudomonadati</taxon>
        <taxon>Pseudomonadota</taxon>
        <taxon>Alphaproteobacteria</taxon>
        <taxon>Hyphomicrobiales</taxon>
        <taxon>Xanthobacteraceae</taxon>
        <taxon>Pseudolabrys</taxon>
    </lineage>
</organism>
<name>A0A345ZQQ7_9HYPH</name>
<reference evidence="1 2" key="1">
    <citation type="submission" date="2018-07" db="EMBL/GenBank/DDBJ databases">
        <authorList>
            <person name="Quirk P.G."/>
            <person name="Krulwich T.A."/>
        </authorList>
    </citation>
    <scope>NUCLEOTIDE SEQUENCE [LARGE SCALE GENOMIC DNA]</scope>
    <source>
        <strain evidence="1 2">CC-BB4</strain>
    </source>
</reference>
<evidence type="ECO:0000313" key="1">
    <source>
        <dbReference type="EMBL" id="AXK79254.1"/>
    </source>
</evidence>
<accession>A0A345ZQQ7</accession>
<proteinExistence type="predicted"/>
<dbReference type="AlphaFoldDB" id="A0A345ZQQ7"/>
<dbReference type="KEGG" id="ptaw:DW352_01205"/>
<sequence>MNFTRGELLRDAICFALIKCKIHGRKGVLTDSDRQEIAKTVIEYLRKHGSRWDLDAQVEVPIRPTWDWSPHGK</sequence>
<dbReference type="Proteomes" id="UP000254889">
    <property type="component" value="Chromosome"/>
</dbReference>
<protein>
    <submittedName>
        <fullName evidence="1">Uncharacterized protein</fullName>
    </submittedName>
</protein>
<dbReference type="EMBL" id="CP031417">
    <property type="protein sequence ID" value="AXK79254.1"/>
    <property type="molecule type" value="Genomic_DNA"/>
</dbReference>